<comment type="subcellular location">
    <subcellularLocation>
        <location evidence="6">Cell membrane</location>
        <topology evidence="6">Multi-pass membrane protein</topology>
    </subcellularLocation>
    <subcellularLocation>
        <location evidence="1">Membrane</location>
        <topology evidence="1">Multi-pass membrane protein</topology>
    </subcellularLocation>
</comment>
<comment type="similarity">
    <text evidence="2 6">Belongs to the CTL (choline transporter-like) family.</text>
</comment>
<evidence type="ECO:0000313" key="7">
    <source>
        <dbReference type="EMBL" id="KMZ64124.1"/>
    </source>
</evidence>
<feature type="transmembrane region" description="Helical" evidence="6">
    <location>
        <begin position="281"/>
        <end position="300"/>
    </location>
</feature>
<proteinExistence type="inferred from homology"/>
<organism evidence="7 8">
    <name type="scientific">Zostera marina</name>
    <name type="common">Eelgrass</name>
    <dbReference type="NCBI Taxonomy" id="29655"/>
    <lineage>
        <taxon>Eukaryota</taxon>
        <taxon>Viridiplantae</taxon>
        <taxon>Streptophyta</taxon>
        <taxon>Embryophyta</taxon>
        <taxon>Tracheophyta</taxon>
        <taxon>Spermatophyta</taxon>
        <taxon>Magnoliopsida</taxon>
        <taxon>Liliopsida</taxon>
        <taxon>Zosteraceae</taxon>
        <taxon>Zostera</taxon>
    </lineage>
</organism>
<keyword evidence="4 6" id="KW-1133">Transmembrane helix</keyword>
<evidence type="ECO:0000256" key="6">
    <source>
        <dbReference type="RuleBase" id="RU368066"/>
    </source>
</evidence>
<dbReference type="GO" id="GO:0005886">
    <property type="term" value="C:plasma membrane"/>
    <property type="evidence" value="ECO:0007669"/>
    <property type="project" value="UniProtKB-SubCell"/>
</dbReference>
<evidence type="ECO:0000256" key="4">
    <source>
        <dbReference type="ARBA" id="ARBA00022989"/>
    </source>
</evidence>
<keyword evidence="3 6" id="KW-0812">Transmembrane</keyword>
<feature type="transmembrane region" description="Helical" evidence="6">
    <location>
        <begin position="119"/>
        <end position="141"/>
    </location>
</feature>
<feature type="transmembrane region" description="Helical" evidence="6">
    <location>
        <begin position="456"/>
        <end position="476"/>
    </location>
</feature>
<name>A0A0K9P564_ZOSMR</name>
<evidence type="ECO:0000256" key="5">
    <source>
        <dbReference type="ARBA" id="ARBA00023136"/>
    </source>
</evidence>
<feature type="transmembrane region" description="Helical" evidence="6">
    <location>
        <begin position="148"/>
        <end position="169"/>
    </location>
</feature>
<dbReference type="OMA" id="FWFVACT"/>
<gene>
    <name evidence="7" type="ORF">ZOSMA_37G00030</name>
</gene>
<sequence>MSGVGNSSSATEAFLPSISDKKHQWTIYTDEEALVQYPAISFLHGNRPFRDLPFCLLFLLFVISTFAFGIFAFVNHNTYFNHVSSFFFDPTTSSCILNPSSGSVTLNFTASSSFLKRDLIATFTVTLVFAFLIALGVLWLLKYYAKHIVYTCLPFFVLIPAFCGVYWFVTCTLKEQCSHAFPLIYRILILLFVFLLIGIIIWIIVANMHRLELTIKIIQVASTALAHNLWLLVVIVLLTLGLLLYFVPIVGFLVFAQRNGEVLPKDEDGEYYCAWKQDSWVPAYFALGILTMLWSLASLLEAQVYVISGTIAQWYFTPEGDNPKGCITTSLRHAFGPSAGTICFSGLFMFIVRIVRSIVDRQHGSSGIVNLIIKWFANFVLSTIDFVNKFTINFAAITGEAYCNSAKMTYELLKRNLLSAIFVETVSTRIMAGIVFVVSTAYAIVFGSDLGVDSYFVALLAWLVLITVLGFIVHVLDNVIDTIYVCYAIDKDKREVSKPDVHEIYVLLPISRTDRSSLSRTPMGV</sequence>
<evidence type="ECO:0000313" key="8">
    <source>
        <dbReference type="Proteomes" id="UP000036987"/>
    </source>
</evidence>
<reference evidence="8" key="1">
    <citation type="journal article" date="2016" name="Nature">
        <title>The genome of the seagrass Zostera marina reveals angiosperm adaptation to the sea.</title>
        <authorList>
            <person name="Olsen J.L."/>
            <person name="Rouze P."/>
            <person name="Verhelst B."/>
            <person name="Lin Y.-C."/>
            <person name="Bayer T."/>
            <person name="Collen J."/>
            <person name="Dattolo E."/>
            <person name="De Paoli E."/>
            <person name="Dittami S."/>
            <person name="Maumus F."/>
            <person name="Michel G."/>
            <person name="Kersting A."/>
            <person name="Lauritano C."/>
            <person name="Lohaus R."/>
            <person name="Toepel M."/>
            <person name="Tonon T."/>
            <person name="Vanneste K."/>
            <person name="Amirebrahimi M."/>
            <person name="Brakel J."/>
            <person name="Bostroem C."/>
            <person name="Chovatia M."/>
            <person name="Grimwood J."/>
            <person name="Jenkins J.W."/>
            <person name="Jueterbock A."/>
            <person name="Mraz A."/>
            <person name="Stam W.T."/>
            <person name="Tice H."/>
            <person name="Bornberg-Bauer E."/>
            <person name="Green P.J."/>
            <person name="Pearson G.A."/>
            <person name="Procaccini G."/>
            <person name="Duarte C.M."/>
            <person name="Schmutz J."/>
            <person name="Reusch T.B.H."/>
            <person name="Van de Peer Y."/>
        </authorList>
    </citation>
    <scope>NUCLEOTIDE SEQUENCE [LARGE SCALE GENOMIC DNA]</scope>
    <source>
        <strain evidence="8">cv. Finnish</strain>
    </source>
</reference>
<evidence type="ECO:0000256" key="3">
    <source>
        <dbReference type="ARBA" id="ARBA00022692"/>
    </source>
</evidence>
<dbReference type="Pfam" id="PF04515">
    <property type="entry name" value="Choline_transpo"/>
    <property type="match status" value="1"/>
</dbReference>
<dbReference type="Proteomes" id="UP000036987">
    <property type="component" value="Unassembled WGS sequence"/>
</dbReference>
<feature type="transmembrane region" description="Helical" evidence="6">
    <location>
        <begin position="54"/>
        <end position="74"/>
    </location>
</feature>
<dbReference type="AlphaFoldDB" id="A0A0K9P564"/>
<comment type="caution">
    <text evidence="7">The sequence shown here is derived from an EMBL/GenBank/DDBJ whole genome shotgun (WGS) entry which is preliminary data.</text>
</comment>
<keyword evidence="8" id="KW-1185">Reference proteome</keyword>
<dbReference type="InterPro" id="IPR007603">
    <property type="entry name" value="Choline_transptr-like"/>
</dbReference>
<dbReference type="OrthoDB" id="420519at2759"/>
<feature type="transmembrane region" description="Helical" evidence="6">
    <location>
        <begin position="417"/>
        <end position="444"/>
    </location>
</feature>
<dbReference type="GO" id="GO:0022857">
    <property type="term" value="F:transmembrane transporter activity"/>
    <property type="evidence" value="ECO:0000318"/>
    <property type="project" value="GO_Central"/>
</dbReference>
<accession>A0A0K9P564</accession>
<comment type="function">
    <text evidence="6">Choline transporter.</text>
</comment>
<protein>
    <recommendedName>
        <fullName evidence="6">Choline transporter-like protein</fullName>
    </recommendedName>
</protein>
<feature type="transmembrane region" description="Helical" evidence="6">
    <location>
        <begin position="229"/>
        <end position="256"/>
    </location>
</feature>
<evidence type="ECO:0000256" key="2">
    <source>
        <dbReference type="ARBA" id="ARBA00007168"/>
    </source>
</evidence>
<dbReference type="GO" id="GO:0016020">
    <property type="term" value="C:membrane"/>
    <property type="evidence" value="ECO:0000318"/>
    <property type="project" value="GO_Central"/>
</dbReference>
<dbReference type="PANTHER" id="PTHR12385:SF98">
    <property type="entry name" value="CHOLINE TRANSPORTER-LIKE PROTEIN"/>
    <property type="match status" value="1"/>
</dbReference>
<feature type="transmembrane region" description="Helical" evidence="6">
    <location>
        <begin position="184"/>
        <end position="208"/>
    </location>
</feature>
<dbReference type="PANTHER" id="PTHR12385">
    <property type="entry name" value="CHOLINE TRANSPORTER-LIKE (SLC FAMILY 44)"/>
    <property type="match status" value="1"/>
</dbReference>
<dbReference type="EMBL" id="LFYR01001173">
    <property type="protein sequence ID" value="KMZ64124.1"/>
    <property type="molecule type" value="Genomic_DNA"/>
</dbReference>
<keyword evidence="5 6" id="KW-0472">Membrane</keyword>
<dbReference type="STRING" id="29655.A0A0K9P564"/>
<evidence type="ECO:0000256" key="1">
    <source>
        <dbReference type="ARBA" id="ARBA00004141"/>
    </source>
</evidence>
<dbReference type="GO" id="GO:0055085">
    <property type="term" value="P:transmembrane transport"/>
    <property type="evidence" value="ECO:0000318"/>
    <property type="project" value="GO_Central"/>
</dbReference>